<evidence type="ECO:0000256" key="5">
    <source>
        <dbReference type="ARBA" id="ARBA00022737"/>
    </source>
</evidence>
<organism evidence="11 12">
    <name type="scientific">Cercophora newfieldiana</name>
    <dbReference type="NCBI Taxonomy" id="92897"/>
    <lineage>
        <taxon>Eukaryota</taxon>
        <taxon>Fungi</taxon>
        <taxon>Dikarya</taxon>
        <taxon>Ascomycota</taxon>
        <taxon>Pezizomycotina</taxon>
        <taxon>Sordariomycetes</taxon>
        <taxon>Sordariomycetidae</taxon>
        <taxon>Sordariales</taxon>
        <taxon>Lasiosphaeriaceae</taxon>
        <taxon>Cercophora</taxon>
    </lineage>
</organism>
<feature type="compositionally biased region" description="Polar residues" evidence="9">
    <location>
        <begin position="153"/>
        <end position="162"/>
    </location>
</feature>
<feature type="compositionally biased region" description="Polar residues" evidence="9">
    <location>
        <begin position="16"/>
        <end position="60"/>
    </location>
</feature>
<keyword evidence="6" id="KW-0863">Zinc-finger</keyword>
<feature type="region of interest" description="Disordered" evidence="9">
    <location>
        <begin position="200"/>
        <end position="221"/>
    </location>
</feature>
<dbReference type="GO" id="GO:0061630">
    <property type="term" value="F:ubiquitin protein ligase activity"/>
    <property type="evidence" value="ECO:0007669"/>
    <property type="project" value="UniProtKB-EC"/>
</dbReference>
<dbReference type="InterPro" id="IPR002867">
    <property type="entry name" value="IBR_dom"/>
</dbReference>
<dbReference type="InterPro" id="IPR013083">
    <property type="entry name" value="Znf_RING/FYVE/PHD"/>
</dbReference>
<dbReference type="SMART" id="SM00647">
    <property type="entry name" value="IBR"/>
    <property type="match status" value="2"/>
</dbReference>
<evidence type="ECO:0000259" key="10">
    <source>
        <dbReference type="PROSITE" id="PS51873"/>
    </source>
</evidence>
<dbReference type="InterPro" id="IPR031127">
    <property type="entry name" value="E3_UB_ligase_RBR"/>
</dbReference>
<feature type="region of interest" description="Disordered" evidence="9">
    <location>
        <begin position="134"/>
        <end position="162"/>
    </location>
</feature>
<dbReference type="Gene3D" id="1.20.120.1750">
    <property type="match status" value="1"/>
</dbReference>
<evidence type="ECO:0000256" key="2">
    <source>
        <dbReference type="ARBA" id="ARBA00012251"/>
    </source>
</evidence>
<keyword evidence="7" id="KW-0833">Ubl conjugation pathway</keyword>
<dbReference type="AlphaFoldDB" id="A0AA39XVF6"/>
<protein>
    <recommendedName>
        <fullName evidence="2">RBR-type E3 ubiquitin transferase</fullName>
        <ecNumber evidence="2">2.3.2.31</ecNumber>
    </recommendedName>
</protein>
<dbReference type="SUPFAM" id="SSF57850">
    <property type="entry name" value="RING/U-box"/>
    <property type="match status" value="2"/>
</dbReference>
<feature type="compositionally biased region" description="Polar residues" evidence="9">
    <location>
        <begin position="99"/>
        <end position="111"/>
    </location>
</feature>
<keyword evidence="4" id="KW-0479">Metal-binding</keyword>
<dbReference type="Pfam" id="PF22191">
    <property type="entry name" value="IBR_1"/>
    <property type="match status" value="1"/>
</dbReference>
<comment type="catalytic activity">
    <reaction evidence="1">
        <text>[E2 ubiquitin-conjugating enzyme]-S-ubiquitinyl-L-cysteine + [acceptor protein]-L-lysine = [E2 ubiquitin-conjugating enzyme]-L-cysteine + [acceptor protein]-N(6)-ubiquitinyl-L-lysine.</text>
        <dbReference type="EC" id="2.3.2.31"/>
    </reaction>
</comment>
<keyword evidence="8" id="KW-0862">Zinc</keyword>
<dbReference type="GO" id="GO:0016567">
    <property type="term" value="P:protein ubiquitination"/>
    <property type="evidence" value="ECO:0007669"/>
    <property type="project" value="InterPro"/>
</dbReference>
<gene>
    <name evidence="11" type="ORF">B0T16DRAFT_461115</name>
</gene>
<feature type="domain" description="RING-type" evidence="10">
    <location>
        <begin position="489"/>
        <end position="758"/>
    </location>
</feature>
<dbReference type="InterPro" id="IPR044066">
    <property type="entry name" value="TRIAD_supradom"/>
</dbReference>
<dbReference type="Pfam" id="PF01485">
    <property type="entry name" value="IBR"/>
    <property type="match status" value="1"/>
</dbReference>
<dbReference type="EC" id="2.3.2.31" evidence="2"/>
<keyword evidence="5" id="KW-0677">Repeat</keyword>
<dbReference type="Proteomes" id="UP001174936">
    <property type="component" value="Unassembled WGS sequence"/>
</dbReference>
<keyword evidence="12" id="KW-1185">Reference proteome</keyword>
<evidence type="ECO:0000256" key="3">
    <source>
        <dbReference type="ARBA" id="ARBA00022679"/>
    </source>
</evidence>
<dbReference type="EMBL" id="JAULSV010000006">
    <property type="protein sequence ID" value="KAK0640998.1"/>
    <property type="molecule type" value="Genomic_DNA"/>
</dbReference>
<proteinExistence type="predicted"/>
<evidence type="ECO:0000256" key="6">
    <source>
        <dbReference type="ARBA" id="ARBA00022771"/>
    </source>
</evidence>
<dbReference type="PANTHER" id="PTHR11685">
    <property type="entry name" value="RBR FAMILY RING FINGER AND IBR DOMAIN-CONTAINING"/>
    <property type="match status" value="1"/>
</dbReference>
<feature type="region of interest" description="Disordered" evidence="9">
    <location>
        <begin position="1"/>
        <end position="111"/>
    </location>
</feature>
<dbReference type="Gene3D" id="3.30.40.10">
    <property type="entry name" value="Zinc/RING finger domain, C3HC4 (zinc finger)"/>
    <property type="match status" value="1"/>
</dbReference>
<feature type="compositionally biased region" description="Low complexity" evidence="9">
    <location>
        <begin position="76"/>
        <end position="91"/>
    </location>
</feature>
<dbReference type="CDD" id="cd20335">
    <property type="entry name" value="BRcat_RBR"/>
    <property type="match status" value="1"/>
</dbReference>
<sequence length="780" mass="86540">MRTSWHPDQAEPEPQSLPSADTATSSINRRSSFQVRSTARSNGPSNPSVSGEWQDPQGQQPEIRRQPNARSRHSGAPSRSPFSRPTRSSASRTHHEPGASSSRPQHENQTVGLGDNLRQSLDLLSFLREESISSKLETKPGTAIRRTGKETTPPGSDSETIQQLRREKEALEVRNARLEDDLKQSLAMLKPLGYGVASGRNTAAHGTGKNAGQPKESPLLLGGSPTPRGILFLKLLERQLEKEGPSNTHYLDNPLDPDQAAGFAGILDAHHHLLAPRSSWITVCALCKIPKFQGVPVASSVSDPALTLFIRPPSDCNDIFNEFHSSWNGITPCCSKPICDTCYVREICSSFQKDFWHNLESEYWVKCPSPPCRSKLTLRHYAEVESLLSSLYDPHLLDHTAQFKRANLLRAALRALDPAPSPDALVRASRLARRLQKRNLMYNPFTIEGSLDTAVKVMPVDSHTSETLQVPIFVNLLILRASGGPGSESGRECAVCAETLIDVTDGSPEDEARWMEAIDGFPGDWVWMVRSFPSPSSLRVCSRNHDLDICHSCLAQHLATQIESRGRAGSESLTCPSPGCGHVYSHEEVRILAKPETFAQYDKLRLLGHLATLPNFRWCLREGCDMGQVYDFPSMPNFVGTHQRSRVLCDACGFEMCFHHQIPWHEGQSCVDYDGDRGDPEIAATEEWLRENTKPCPGLCGASVEKKGGCFHMTCQVCRFEFCWECLADWSAIAHVDPVTNRRRYRRDAHNIGCYFRQENAPEATMVAGNTVGDALEGYL</sequence>
<dbReference type="GO" id="GO:0008270">
    <property type="term" value="F:zinc ion binding"/>
    <property type="evidence" value="ECO:0007669"/>
    <property type="project" value="UniProtKB-KW"/>
</dbReference>
<evidence type="ECO:0000256" key="8">
    <source>
        <dbReference type="ARBA" id="ARBA00022833"/>
    </source>
</evidence>
<comment type="caution">
    <text evidence="11">The sequence shown here is derived from an EMBL/GenBank/DDBJ whole genome shotgun (WGS) entry which is preliminary data.</text>
</comment>
<dbReference type="PROSITE" id="PS51873">
    <property type="entry name" value="TRIAD"/>
    <property type="match status" value="1"/>
</dbReference>
<evidence type="ECO:0000313" key="12">
    <source>
        <dbReference type="Proteomes" id="UP001174936"/>
    </source>
</evidence>
<name>A0AA39XVF6_9PEZI</name>
<evidence type="ECO:0000256" key="1">
    <source>
        <dbReference type="ARBA" id="ARBA00001798"/>
    </source>
</evidence>
<evidence type="ECO:0000256" key="4">
    <source>
        <dbReference type="ARBA" id="ARBA00022723"/>
    </source>
</evidence>
<evidence type="ECO:0000256" key="7">
    <source>
        <dbReference type="ARBA" id="ARBA00022786"/>
    </source>
</evidence>
<reference evidence="11" key="1">
    <citation type="submission" date="2023-06" db="EMBL/GenBank/DDBJ databases">
        <title>Genome-scale phylogeny and comparative genomics of the fungal order Sordariales.</title>
        <authorList>
            <consortium name="Lawrence Berkeley National Laboratory"/>
            <person name="Hensen N."/>
            <person name="Bonometti L."/>
            <person name="Westerberg I."/>
            <person name="Brannstrom I.O."/>
            <person name="Guillou S."/>
            <person name="Cros-Aarteil S."/>
            <person name="Calhoun S."/>
            <person name="Haridas S."/>
            <person name="Kuo A."/>
            <person name="Mondo S."/>
            <person name="Pangilinan J."/>
            <person name="Riley R."/>
            <person name="Labutti K."/>
            <person name="Andreopoulos B."/>
            <person name="Lipzen A."/>
            <person name="Chen C."/>
            <person name="Yanf M."/>
            <person name="Daum C."/>
            <person name="Ng V."/>
            <person name="Clum A."/>
            <person name="Steindorff A."/>
            <person name="Ohm R."/>
            <person name="Martin F."/>
            <person name="Silar P."/>
            <person name="Natvig D."/>
            <person name="Lalanne C."/>
            <person name="Gautier V."/>
            <person name="Ament-Velasquez S.L."/>
            <person name="Kruys A."/>
            <person name="Hutchinson M.I."/>
            <person name="Powell A.J."/>
            <person name="Barry K."/>
            <person name="Miller A.N."/>
            <person name="Grigoriev I.V."/>
            <person name="Debuchy R."/>
            <person name="Gladieux P."/>
            <person name="Thoren M.H."/>
            <person name="Johannesson H."/>
        </authorList>
    </citation>
    <scope>NUCLEOTIDE SEQUENCE</scope>
    <source>
        <strain evidence="11">SMH2532-1</strain>
    </source>
</reference>
<evidence type="ECO:0000313" key="11">
    <source>
        <dbReference type="EMBL" id="KAK0640998.1"/>
    </source>
</evidence>
<keyword evidence="3" id="KW-0808">Transferase</keyword>
<evidence type="ECO:0000256" key="9">
    <source>
        <dbReference type="SAM" id="MobiDB-lite"/>
    </source>
</evidence>
<accession>A0AA39XVF6</accession>